<gene>
    <name evidence="11" type="ORF">D3P08_10065</name>
</gene>
<dbReference type="Pfam" id="PF02743">
    <property type="entry name" value="dCache_1"/>
    <property type="match status" value="1"/>
</dbReference>
<feature type="domain" description="Methyl-accepting transducer" evidence="10">
    <location>
        <begin position="50"/>
        <end position="286"/>
    </location>
</feature>
<evidence type="ECO:0000256" key="7">
    <source>
        <dbReference type="ARBA" id="ARBA00023224"/>
    </source>
</evidence>
<dbReference type="OrthoDB" id="9816519at2"/>
<dbReference type="GO" id="GO:0004888">
    <property type="term" value="F:transmembrane signaling receptor activity"/>
    <property type="evidence" value="ECO:0007669"/>
    <property type="project" value="InterPro"/>
</dbReference>
<evidence type="ECO:0000313" key="11">
    <source>
        <dbReference type="EMBL" id="RIX52990.1"/>
    </source>
</evidence>
<keyword evidence="3" id="KW-0145">Chemotaxis</keyword>
<dbReference type="InterPro" id="IPR004089">
    <property type="entry name" value="MCPsignal_dom"/>
</dbReference>
<dbReference type="Proteomes" id="UP000266482">
    <property type="component" value="Unassembled WGS sequence"/>
</dbReference>
<dbReference type="PRINTS" id="PR00260">
    <property type="entry name" value="CHEMTRNSDUCR"/>
</dbReference>
<dbReference type="EMBL" id="QXQA01000005">
    <property type="protein sequence ID" value="RIX52990.1"/>
    <property type="molecule type" value="Genomic_DNA"/>
</dbReference>
<proteinExistence type="inferred from homology"/>
<sequence length="465" mass="51858">MGAIRWFKREALHDDVKQREDAQKKMTQLLNESVVISDQLNAAVEEVDGTMRQLTEVADRSVAQERALRRSSAGAMQRIEEAFSTLQEVASAAEQISGASSELRSKSNETKQIVLDVCRSLLSTDEVMNELNAQNRTMERHIRKLIEHSSHIHEMNGLIQDIVSQTSLLALNATIEAAHAGEYGRGFAVVAAQIRKLAEQSGEAVRRSSLLVEEIESGVKLVVQAVDEEKRFVEKGVAEMQTTKERMDVIFTKISEVDEWAIHTDKASAQQTEQTGKATAMLKEVVDSVNETLISVDETLKMTETQREQIVKLDRIKDNLGRSSRDLTKAIDHVGIKRTISQAQGNVPELLDWLKTAAAETAIISLRAEDHAKRLTELLKSKPDIEAIWSNREDGSFIFSYPEAGLLNAKGREWWKKAMTGEAFQSDVYVSAITKQLCMTLSVPIRNEQGQVIGVMGADMSIQQR</sequence>
<keyword evidence="4" id="KW-0812">Transmembrane</keyword>
<name>A0A3A1V655_9BACL</name>
<keyword evidence="12" id="KW-1185">Reference proteome</keyword>
<evidence type="ECO:0000313" key="12">
    <source>
        <dbReference type="Proteomes" id="UP000266482"/>
    </source>
</evidence>
<keyword evidence="6" id="KW-0472">Membrane</keyword>
<keyword evidence="2" id="KW-1003">Cell membrane</keyword>
<evidence type="ECO:0000256" key="3">
    <source>
        <dbReference type="ARBA" id="ARBA00022500"/>
    </source>
</evidence>
<dbReference type="GO" id="GO:0006935">
    <property type="term" value="P:chemotaxis"/>
    <property type="evidence" value="ECO:0007669"/>
    <property type="project" value="UniProtKB-KW"/>
</dbReference>
<dbReference type="SUPFAM" id="SSF58104">
    <property type="entry name" value="Methyl-accepting chemotaxis protein (MCP) signaling domain"/>
    <property type="match status" value="1"/>
</dbReference>
<dbReference type="Gene3D" id="3.30.450.20">
    <property type="entry name" value="PAS domain"/>
    <property type="match status" value="1"/>
</dbReference>
<dbReference type="PANTHER" id="PTHR32089">
    <property type="entry name" value="METHYL-ACCEPTING CHEMOTAXIS PROTEIN MCPB"/>
    <property type="match status" value="1"/>
</dbReference>
<evidence type="ECO:0000256" key="9">
    <source>
        <dbReference type="PROSITE-ProRule" id="PRU00284"/>
    </source>
</evidence>
<evidence type="ECO:0000256" key="5">
    <source>
        <dbReference type="ARBA" id="ARBA00022989"/>
    </source>
</evidence>
<dbReference type="GO" id="GO:0005886">
    <property type="term" value="C:plasma membrane"/>
    <property type="evidence" value="ECO:0007669"/>
    <property type="project" value="UniProtKB-SubCell"/>
</dbReference>
<comment type="subcellular location">
    <subcellularLocation>
        <location evidence="1">Cell membrane</location>
        <topology evidence="1">Multi-pass membrane protein</topology>
    </subcellularLocation>
</comment>
<dbReference type="CDD" id="cd18773">
    <property type="entry name" value="PDC1_HK_sensor"/>
    <property type="match status" value="1"/>
</dbReference>
<dbReference type="InterPro" id="IPR029151">
    <property type="entry name" value="Sensor-like_sf"/>
</dbReference>
<evidence type="ECO:0000256" key="4">
    <source>
        <dbReference type="ARBA" id="ARBA00022692"/>
    </source>
</evidence>
<dbReference type="SUPFAM" id="SSF103190">
    <property type="entry name" value="Sensory domain-like"/>
    <property type="match status" value="1"/>
</dbReference>
<reference evidence="11 12" key="1">
    <citation type="submission" date="2018-09" db="EMBL/GenBank/DDBJ databases">
        <title>Paenibacillus aracenensis nov. sp. isolated from a cave in southern Spain.</title>
        <authorList>
            <person name="Jurado V."/>
            <person name="Gutierrez-Patricio S."/>
            <person name="Gonzalez-Pimentel J.L."/>
            <person name="Miller A.Z."/>
            <person name="Laiz L."/>
            <person name="Saiz-Jimenez C."/>
        </authorList>
    </citation>
    <scope>NUCLEOTIDE SEQUENCE [LARGE SCALE GENOMIC DNA]</scope>
    <source>
        <strain evidence="11 12">DSM 22867</strain>
    </source>
</reference>
<organism evidence="11 12">
    <name type="scientific">Paenibacillus nanensis</name>
    <dbReference type="NCBI Taxonomy" id="393251"/>
    <lineage>
        <taxon>Bacteria</taxon>
        <taxon>Bacillati</taxon>
        <taxon>Bacillota</taxon>
        <taxon>Bacilli</taxon>
        <taxon>Bacillales</taxon>
        <taxon>Paenibacillaceae</taxon>
        <taxon>Paenibacillus</taxon>
    </lineage>
</organism>
<comment type="similarity">
    <text evidence="8">Belongs to the methyl-accepting chemotaxis (MCP) protein family.</text>
</comment>
<evidence type="ECO:0000256" key="6">
    <source>
        <dbReference type="ARBA" id="ARBA00023136"/>
    </source>
</evidence>
<evidence type="ECO:0000256" key="2">
    <source>
        <dbReference type="ARBA" id="ARBA00022475"/>
    </source>
</evidence>
<keyword evidence="7 9" id="KW-0807">Transducer</keyword>
<dbReference type="GO" id="GO:0007165">
    <property type="term" value="P:signal transduction"/>
    <property type="evidence" value="ECO:0007669"/>
    <property type="project" value="UniProtKB-KW"/>
</dbReference>
<dbReference type="SMART" id="SM00283">
    <property type="entry name" value="MA"/>
    <property type="match status" value="1"/>
</dbReference>
<dbReference type="InterPro" id="IPR004090">
    <property type="entry name" value="Chemotax_Me-accpt_rcpt"/>
</dbReference>
<dbReference type="Gene3D" id="1.10.287.950">
    <property type="entry name" value="Methyl-accepting chemotaxis protein"/>
    <property type="match status" value="1"/>
</dbReference>
<comment type="caution">
    <text evidence="11">The sequence shown here is derived from an EMBL/GenBank/DDBJ whole genome shotgun (WGS) entry which is preliminary data.</text>
</comment>
<dbReference type="PANTHER" id="PTHR32089:SF112">
    <property type="entry name" value="LYSOZYME-LIKE PROTEIN-RELATED"/>
    <property type="match status" value="1"/>
</dbReference>
<accession>A0A3A1V655</accession>
<keyword evidence="5" id="KW-1133">Transmembrane helix</keyword>
<evidence type="ECO:0000259" key="10">
    <source>
        <dbReference type="PROSITE" id="PS50111"/>
    </source>
</evidence>
<evidence type="ECO:0000256" key="1">
    <source>
        <dbReference type="ARBA" id="ARBA00004651"/>
    </source>
</evidence>
<dbReference type="InterPro" id="IPR033479">
    <property type="entry name" value="dCache_1"/>
</dbReference>
<protein>
    <submittedName>
        <fullName evidence="11">Chemotaxis protein</fullName>
    </submittedName>
</protein>
<evidence type="ECO:0000256" key="8">
    <source>
        <dbReference type="ARBA" id="ARBA00029447"/>
    </source>
</evidence>
<dbReference type="AlphaFoldDB" id="A0A3A1V655"/>
<dbReference type="RefSeq" id="WP_119599571.1">
    <property type="nucleotide sequence ID" value="NZ_QXQA01000005.1"/>
</dbReference>
<dbReference type="Pfam" id="PF00015">
    <property type="entry name" value="MCPsignal"/>
    <property type="match status" value="1"/>
</dbReference>
<dbReference type="PROSITE" id="PS50111">
    <property type="entry name" value="CHEMOTAXIS_TRANSDUC_2"/>
    <property type="match status" value="1"/>
</dbReference>